<dbReference type="VEuPathDB" id="FungiDB:I302_06033"/>
<dbReference type="HAMAP" id="MF_01384">
    <property type="entry name" value="UreD"/>
    <property type="match status" value="1"/>
</dbReference>
<reference evidence="4" key="1">
    <citation type="submission" date="2013-07" db="EMBL/GenBank/DDBJ databases">
        <title>The Genome Sequence of Cryptococcus bestiolae CBS10118.</title>
        <authorList>
            <consortium name="The Broad Institute Genome Sequencing Platform"/>
            <person name="Cuomo C."/>
            <person name="Litvintseva A."/>
            <person name="Chen Y."/>
            <person name="Heitman J."/>
            <person name="Sun S."/>
            <person name="Springer D."/>
            <person name="Dromer F."/>
            <person name="Young S.K."/>
            <person name="Zeng Q."/>
            <person name="Gargeya S."/>
            <person name="Fitzgerald M."/>
            <person name="Abouelleil A."/>
            <person name="Alvarado L."/>
            <person name="Berlin A.M."/>
            <person name="Chapman S.B."/>
            <person name="Dewar J."/>
            <person name="Goldberg J."/>
            <person name="Griggs A."/>
            <person name="Gujja S."/>
            <person name="Hansen M."/>
            <person name="Howarth C."/>
            <person name="Imamovic A."/>
            <person name="Larimer J."/>
            <person name="McCowan C."/>
            <person name="Murphy C."/>
            <person name="Pearson M."/>
            <person name="Priest M."/>
            <person name="Roberts A."/>
            <person name="Saif S."/>
            <person name="Shea T."/>
            <person name="Sykes S."/>
            <person name="Wortman J."/>
            <person name="Nusbaum C."/>
            <person name="Birren B."/>
        </authorList>
    </citation>
    <scope>NUCLEOTIDE SEQUENCE [LARGE SCALE GENOMIC DNA]</scope>
    <source>
        <strain evidence="4">CBS 10118</strain>
    </source>
</reference>
<dbReference type="EMBL" id="CP144545">
    <property type="protein sequence ID" value="WVW84671.1"/>
    <property type="molecule type" value="Genomic_DNA"/>
</dbReference>
<sequence>MSRSIQHDPSSPVTLNPGPNHISKPNPRPTPKISSGSGTFVISSASPSSSSQTRTQNGHLESTSTSHKARFSTLSAAYPLKLLTPSPLPSQPSNLSILYTLAYGGGLVSGDLISLRGEVGRGCGLVMLTQGSTKVYKRRPGIRPRSFGPPPGSENGTGNGHGNEGGITRQRLHITLQPHSFLLLLPDSISPFSHSKYRQNQRFVLPEDKTASIMVLDWVNSGRGMQKTEKEIWSMDQYDSINEIIVGEELVMRERMVLDNPNVDGTSTPNAEGLSNIAKSLAPYHVYSTILFLGPKFTNLTGLLKSKSARTRQYQLKSPEGLIWSFSEVDTGYNAGVVRIASVEIEQTRGWLRDVLEGAGVREMVGEGVWPRCL</sequence>
<evidence type="ECO:0000313" key="6">
    <source>
        <dbReference type="Proteomes" id="UP000092730"/>
    </source>
</evidence>
<dbReference type="KEGG" id="kbi:30210432"/>
<protein>
    <submittedName>
        <fullName evidence="4">Urease accessory protein</fullName>
    </submittedName>
</protein>
<dbReference type="PANTHER" id="PTHR33643">
    <property type="entry name" value="UREASE ACCESSORY PROTEIN D"/>
    <property type="match status" value="1"/>
</dbReference>
<dbReference type="Proteomes" id="UP000092730">
    <property type="component" value="Chromosome 5"/>
</dbReference>
<dbReference type="Pfam" id="PF01774">
    <property type="entry name" value="UreD"/>
    <property type="match status" value="1"/>
</dbReference>
<feature type="compositionally biased region" description="Gly residues" evidence="3">
    <location>
        <begin position="155"/>
        <end position="165"/>
    </location>
</feature>
<dbReference type="InterPro" id="IPR002669">
    <property type="entry name" value="UreD"/>
</dbReference>
<reference evidence="4" key="3">
    <citation type="submission" date="2014-01" db="EMBL/GenBank/DDBJ databases">
        <title>Evolution of pathogenesis and genome organization in the Tremellales.</title>
        <authorList>
            <person name="Cuomo C."/>
            <person name="Litvintseva A."/>
            <person name="Heitman J."/>
            <person name="Chen Y."/>
            <person name="Sun S."/>
            <person name="Springer D."/>
            <person name="Dromer F."/>
            <person name="Young S."/>
            <person name="Zeng Q."/>
            <person name="Chapman S."/>
            <person name="Gujja S."/>
            <person name="Saif S."/>
            <person name="Birren B."/>
        </authorList>
    </citation>
    <scope>NUCLEOTIDE SEQUENCE</scope>
    <source>
        <strain evidence="4">CBS 10118</strain>
    </source>
</reference>
<evidence type="ECO:0000313" key="5">
    <source>
        <dbReference type="EMBL" id="WVW84671.1"/>
    </source>
</evidence>
<dbReference type="PANTHER" id="PTHR33643:SF1">
    <property type="entry name" value="UREASE ACCESSORY PROTEIN D"/>
    <property type="match status" value="1"/>
</dbReference>
<dbReference type="AlphaFoldDB" id="A0A1B9G0M6"/>
<feature type="region of interest" description="Disordered" evidence="3">
    <location>
        <begin position="1"/>
        <end position="67"/>
    </location>
</feature>
<proteinExistence type="inferred from homology"/>
<feature type="compositionally biased region" description="Polar residues" evidence="3">
    <location>
        <begin position="1"/>
        <end position="14"/>
    </location>
</feature>
<reference evidence="5" key="2">
    <citation type="submission" date="2013-07" db="EMBL/GenBank/DDBJ databases">
        <authorList>
            <consortium name="The Broad Institute Genome Sequencing Platform"/>
            <person name="Cuomo C."/>
            <person name="Litvintseva A."/>
            <person name="Chen Y."/>
            <person name="Heitman J."/>
            <person name="Sun S."/>
            <person name="Springer D."/>
            <person name="Dromer F."/>
            <person name="Young S.K."/>
            <person name="Zeng Q."/>
            <person name="Gargeya S."/>
            <person name="Fitzgerald M."/>
            <person name="Abouelleil A."/>
            <person name="Alvarado L."/>
            <person name="Berlin A.M."/>
            <person name="Chapman S.B."/>
            <person name="Dewar J."/>
            <person name="Goldberg J."/>
            <person name="Griggs A."/>
            <person name="Gujja S."/>
            <person name="Hansen M."/>
            <person name="Howarth C."/>
            <person name="Imamovic A."/>
            <person name="Larimer J."/>
            <person name="McCowan C."/>
            <person name="Murphy C."/>
            <person name="Pearson M."/>
            <person name="Priest M."/>
            <person name="Roberts A."/>
            <person name="Saif S."/>
            <person name="Shea T."/>
            <person name="Sykes S."/>
            <person name="Wortman J."/>
            <person name="Nusbaum C."/>
            <person name="Birren B."/>
        </authorList>
    </citation>
    <scope>NUCLEOTIDE SEQUENCE</scope>
    <source>
        <strain evidence="5">CBS 10118</strain>
    </source>
</reference>
<evidence type="ECO:0000256" key="2">
    <source>
        <dbReference type="ARBA" id="ARBA00023186"/>
    </source>
</evidence>
<gene>
    <name evidence="4" type="ORF">I302_06033</name>
    <name evidence="5" type="ORF">I302_106705</name>
</gene>
<feature type="compositionally biased region" description="Polar residues" evidence="3">
    <location>
        <begin position="32"/>
        <end position="42"/>
    </location>
</feature>
<name>A0A1B9G0M6_9TREE</name>
<keyword evidence="2" id="KW-0143">Chaperone</keyword>
<feature type="compositionally biased region" description="Polar residues" evidence="3">
    <location>
        <begin position="52"/>
        <end position="66"/>
    </location>
</feature>
<feature type="region of interest" description="Disordered" evidence="3">
    <location>
        <begin position="138"/>
        <end position="166"/>
    </location>
</feature>
<dbReference type="GeneID" id="30210432"/>
<reference evidence="5" key="4">
    <citation type="submission" date="2024-02" db="EMBL/GenBank/DDBJ databases">
        <title>Comparative genomics of Cryptococcus and Kwoniella reveals pathogenesis evolution and contrasting modes of karyotype evolution via chromosome fusion or intercentromeric recombination.</title>
        <authorList>
            <person name="Coelho M.A."/>
            <person name="David-Palma M."/>
            <person name="Shea T."/>
            <person name="Bowers K."/>
            <person name="McGinley-Smith S."/>
            <person name="Mohammad A.W."/>
            <person name="Gnirke A."/>
            <person name="Yurkov A.M."/>
            <person name="Nowrousian M."/>
            <person name="Sun S."/>
            <person name="Cuomo C.A."/>
            <person name="Heitman J."/>
        </authorList>
    </citation>
    <scope>NUCLEOTIDE SEQUENCE</scope>
    <source>
        <strain evidence="5">CBS 10118</strain>
    </source>
</reference>
<evidence type="ECO:0000256" key="3">
    <source>
        <dbReference type="SAM" id="MobiDB-lite"/>
    </source>
</evidence>
<accession>A0A1B9G0M6</accession>
<dbReference type="EMBL" id="KI894022">
    <property type="protein sequence ID" value="OCF24572.1"/>
    <property type="molecule type" value="Genomic_DNA"/>
</dbReference>
<evidence type="ECO:0000313" key="4">
    <source>
        <dbReference type="EMBL" id="OCF24572.1"/>
    </source>
</evidence>
<keyword evidence="6" id="KW-1185">Reference proteome</keyword>
<evidence type="ECO:0000256" key="1">
    <source>
        <dbReference type="ARBA" id="ARBA00007177"/>
    </source>
</evidence>
<dbReference type="GO" id="GO:0016151">
    <property type="term" value="F:nickel cation binding"/>
    <property type="evidence" value="ECO:0007669"/>
    <property type="project" value="InterPro"/>
</dbReference>
<dbReference type="OrthoDB" id="5550464at2759"/>
<dbReference type="STRING" id="1296100.A0A1B9G0M6"/>
<dbReference type="RefSeq" id="XP_019045642.1">
    <property type="nucleotide sequence ID" value="XM_019192645.1"/>
</dbReference>
<comment type="similarity">
    <text evidence="1">Belongs to the UreD family.</text>
</comment>
<organism evidence="4">
    <name type="scientific">Kwoniella bestiolae CBS 10118</name>
    <dbReference type="NCBI Taxonomy" id="1296100"/>
    <lineage>
        <taxon>Eukaryota</taxon>
        <taxon>Fungi</taxon>
        <taxon>Dikarya</taxon>
        <taxon>Basidiomycota</taxon>
        <taxon>Agaricomycotina</taxon>
        <taxon>Tremellomycetes</taxon>
        <taxon>Tremellales</taxon>
        <taxon>Cryptococcaceae</taxon>
        <taxon>Kwoniella</taxon>
    </lineage>
</organism>